<dbReference type="PANTHER" id="PTHR42756">
    <property type="entry name" value="TRANSCRIPTIONAL REGULATOR, MARR"/>
    <property type="match status" value="1"/>
</dbReference>
<gene>
    <name evidence="5" type="ORF">OMAG_001498</name>
</gene>
<evidence type="ECO:0000313" key="5">
    <source>
        <dbReference type="EMBL" id="KJJ84637.1"/>
    </source>
</evidence>
<feature type="domain" description="HTH marR-type" evidence="4">
    <location>
        <begin position="1"/>
        <end position="139"/>
    </location>
</feature>
<keyword evidence="1" id="KW-0805">Transcription regulation</keyword>
<sequence length="146" mass="16852">MNINEFAEKMMGLYPRIASAISQYESDYLSQGKITLPQFWALDYLYANGASAMTTLARFFKTSKAATTGLTDRLIIQGLILRKKDNSDRRLVKIELTSKGRSIIETIRKHKHKHLVRLFKNISARDRKEYLRILEQVVKLVSETKS</sequence>
<reference evidence="5 6" key="1">
    <citation type="submission" date="2015-02" db="EMBL/GenBank/DDBJ databases">
        <title>Single-cell genomics of uncultivated deep-branching MTB reveals a conserved set of magnetosome genes.</title>
        <authorList>
            <person name="Kolinko S."/>
            <person name="Richter M."/>
            <person name="Glockner F.O."/>
            <person name="Brachmann A."/>
            <person name="Schuler D."/>
        </authorList>
    </citation>
    <scope>NUCLEOTIDE SEQUENCE [LARGE SCALE GENOMIC DNA]</scope>
    <source>
        <strain evidence="5">SKK-01</strain>
    </source>
</reference>
<name>A0A0F0CMY1_9BACT</name>
<evidence type="ECO:0000256" key="1">
    <source>
        <dbReference type="ARBA" id="ARBA00023015"/>
    </source>
</evidence>
<evidence type="ECO:0000313" key="6">
    <source>
        <dbReference type="Proteomes" id="UP000033428"/>
    </source>
</evidence>
<keyword evidence="6" id="KW-1185">Reference proteome</keyword>
<evidence type="ECO:0000259" key="4">
    <source>
        <dbReference type="PROSITE" id="PS50995"/>
    </source>
</evidence>
<dbReference type="AlphaFoldDB" id="A0A0F0CMY1"/>
<dbReference type="InterPro" id="IPR036390">
    <property type="entry name" value="WH_DNA-bd_sf"/>
</dbReference>
<organism evidence="5 6">
    <name type="scientific">Candidatus Omnitrophus magneticus</name>
    <dbReference type="NCBI Taxonomy" id="1609969"/>
    <lineage>
        <taxon>Bacteria</taxon>
        <taxon>Pseudomonadati</taxon>
        <taxon>Candidatus Omnitrophota</taxon>
        <taxon>Candidatus Omnitrophus</taxon>
    </lineage>
</organism>
<dbReference type="Gene3D" id="1.10.10.10">
    <property type="entry name" value="Winged helix-like DNA-binding domain superfamily/Winged helix DNA-binding domain"/>
    <property type="match status" value="1"/>
</dbReference>
<dbReference type="PANTHER" id="PTHR42756:SF1">
    <property type="entry name" value="TRANSCRIPTIONAL REPRESSOR OF EMRAB OPERON"/>
    <property type="match status" value="1"/>
</dbReference>
<dbReference type="PRINTS" id="PR00598">
    <property type="entry name" value="HTHMARR"/>
</dbReference>
<dbReference type="Proteomes" id="UP000033428">
    <property type="component" value="Unassembled WGS sequence"/>
</dbReference>
<dbReference type="InterPro" id="IPR000835">
    <property type="entry name" value="HTH_MarR-typ"/>
</dbReference>
<dbReference type="InterPro" id="IPR036388">
    <property type="entry name" value="WH-like_DNA-bd_sf"/>
</dbReference>
<dbReference type="PROSITE" id="PS50995">
    <property type="entry name" value="HTH_MARR_2"/>
    <property type="match status" value="1"/>
</dbReference>
<proteinExistence type="predicted"/>
<accession>A0A0F0CMY1</accession>
<keyword evidence="3" id="KW-0804">Transcription</keyword>
<dbReference type="SMART" id="SM00347">
    <property type="entry name" value="HTH_MARR"/>
    <property type="match status" value="1"/>
</dbReference>
<dbReference type="GO" id="GO:0003700">
    <property type="term" value="F:DNA-binding transcription factor activity"/>
    <property type="evidence" value="ECO:0007669"/>
    <property type="project" value="InterPro"/>
</dbReference>
<dbReference type="Pfam" id="PF01047">
    <property type="entry name" value="MarR"/>
    <property type="match status" value="1"/>
</dbReference>
<evidence type="ECO:0000256" key="2">
    <source>
        <dbReference type="ARBA" id="ARBA00023125"/>
    </source>
</evidence>
<comment type="caution">
    <text evidence="5">The sequence shown here is derived from an EMBL/GenBank/DDBJ whole genome shotgun (WGS) entry which is preliminary data.</text>
</comment>
<evidence type="ECO:0000256" key="3">
    <source>
        <dbReference type="ARBA" id="ARBA00023163"/>
    </source>
</evidence>
<dbReference type="SUPFAM" id="SSF46785">
    <property type="entry name" value="Winged helix' DNA-binding domain"/>
    <property type="match status" value="1"/>
</dbReference>
<dbReference type="EMBL" id="JYNY01000314">
    <property type="protein sequence ID" value="KJJ84637.1"/>
    <property type="molecule type" value="Genomic_DNA"/>
</dbReference>
<dbReference type="GO" id="GO:0003677">
    <property type="term" value="F:DNA binding"/>
    <property type="evidence" value="ECO:0007669"/>
    <property type="project" value="UniProtKB-KW"/>
</dbReference>
<protein>
    <submittedName>
        <fullName evidence="5">Bacterial regulatory protein, MarR</fullName>
    </submittedName>
</protein>
<keyword evidence="2" id="KW-0238">DNA-binding</keyword>